<dbReference type="PANTHER" id="PTHR23523:SF2">
    <property type="entry name" value="2-NITROIMIDAZOLE TRANSPORTER"/>
    <property type="match status" value="1"/>
</dbReference>
<dbReference type="STRING" id="1637975.AN957_14725"/>
<proteinExistence type="predicted"/>
<dbReference type="AlphaFoldDB" id="A0A0Q3VH25"/>
<dbReference type="Pfam" id="PF07690">
    <property type="entry name" value="MFS_1"/>
    <property type="match status" value="1"/>
</dbReference>
<dbReference type="RefSeq" id="WP_053476230.1">
    <property type="nucleotide sequence ID" value="NZ_CP041305.1"/>
</dbReference>
<feature type="transmembrane region" description="Helical" evidence="6">
    <location>
        <begin position="294"/>
        <end position="312"/>
    </location>
</feature>
<protein>
    <submittedName>
        <fullName evidence="8">Transporter</fullName>
    </submittedName>
</protein>
<evidence type="ECO:0000313" key="8">
    <source>
        <dbReference type="EMBL" id="KQL19699.1"/>
    </source>
</evidence>
<keyword evidence="2" id="KW-0813">Transport</keyword>
<accession>A0A0Q3VH25</accession>
<dbReference type="InterPro" id="IPR020846">
    <property type="entry name" value="MFS_dom"/>
</dbReference>
<feature type="transmembrane region" description="Helical" evidence="6">
    <location>
        <begin position="24"/>
        <end position="43"/>
    </location>
</feature>
<dbReference type="Gene3D" id="1.20.1250.20">
    <property type="entry name" value="MFS general substrate transporter like domains"/>
    <property type="match status" value="2"/>
</dbReference>
<evidence type="ECO:0000256" key="6">
    <source>
        <dbReference type="SAM" id="Phobius"/>
    </source>
</evidence>
<dbReference type="Proteomes" id="UP000050996">
    <property type="component" value="Unassembled WGS sequence"/>
</dbReference>
<feature type="transmembrane region" description="Helical" evidence="6">
    <location>
        <begin position="360"/>
        <end position="376"/>
    </location>
</feature>
<dbReference type="PROSITE" id="PS50850">
    <property type="entry name" value="MFS"/>
    <property type="match status" value="1"/>
</dbReference>
<dbReference type="PANTHER" id="PTHR23523">
    <property type="match status" value="1"/>
</dbReference>
<feature type="transmembrane region" description="Helical" evidence="6">
    <location>
        <begin position="180"/>
        <end position="200"/>
    </location>
</feature>
<keyword evidence="4 6" id="KW-1133">Transmembrane helix</keyword>
<feature type="transmembrane region" description="Helical" evidence="6">
    <location>
        <begin position="318"/>
        <end position="340"/>
    </location>
</feature>
<dbReference type="InterPro" id="IPR011701">
    <property type="entry name" value="MFS"/>
</dbReference>
<keyword evidence="9" id="KW-1185">Reference proteome</keyword>
<dbReference type="InterPro" id="IPR036259">
    <property type="entry name" value="MFS_trans_sf"/>
</dbReference>
<comment type="caution">
    <text evidence="8">The sequence shown here is derived from an EMBL/GenBank/DDBJ whole genome shotgun (WGS) entry which is preliminary data.</text>
</comment>
<dbReference type="CDD" id="cd17339">
    <property type="entry name" value="MFS_NIMT_CynX_like"/>
    <property type="match status" value="1"/>
</dbReference>
<evidence type="ECO:0000313" key="9">
    <source>
        <dbReference type="Proteomes" id="UP000050996"/>
    </source>
</evidence>
<evidence type="ECO:0000256" key="1">
    <source>
        <dbReference type="ARBA" id="ARBA00004651"/>
    </source>
</evidence>
<feature type="domain" description="Major facilitator superfamily (MFS) profile" evidence="7">
    <location>
        <begin position="24"/>
        <end position="408"/>
    </location>
</feature>
<dbReference type="InterPro" id="IPR052524">
    <property type="entry name" value="MFS_Cyanate_Porter"/>
</dbReference>
<feature type="transmembrane region" description="Helical" evidence="6">
    <location>
        <begin position="94"/>
        <end position="111"/>
    </location>
</feature>
<dbReference type="GO" id="GO:0005886">
    <property type="term" value="C:plasma membrane"/>
    <property type="evidence" value="ECO:0007669"/>
    <property type="project" value="UniProtKB-SubCell"/>
</dbReference>
<name>A0A0Q3VH25_9BACI</name>
<keyword evidence="3 6" id="KW-0812">Transmembrane</keyword>
<evidence type="ECO:0000256" key="4">
    <source>
        <dbReference type="ARBA" id="ARBA00022989"/>
    </source>
</evidence>
<feature type="transmembrane region" description="Helical" evidence="6">
    <location>
        <begin position="63"/>
        <end position="82"/>
    </location>
</feature>
<comment type="subcellular location">
    <subcellularLocation>
        <location evidence="1">Cell membrane</location>
        <topology evidence="1">Multi-pass membrane protein</topology>
    </subcellularLocation>
</comment>
<dbReference type="GO" id="GO:0022857">
    <property type="term" value="F:transmembrane transporter activity"/>
    <property type="evidence" value="ECO:0007669"/>
    <property type="project" value="InterPro"/>
</dbReference>
<dbReference type="SUPFAM" id="SSF103473">
    <property type="entry name" value="MFS general substrate transporter"/>
    <property type="match status" value="1"/>
</dbReference>
<evidence type="ECO:0000259" key="7">
    <source>
        <dbReference type="PROSITE" id="PS50850"/>
    </source>
</evidence>
<evidence type="ECO:0000256" key="3">
    <source>
        <dbReference type="ARBA" id="ARBA00022692"/>
    </source>
</evidence>
<feature type="transmembrane region" description="Helical" evidence="6">
    <location>
        <begin position="382"/>
        <end position="404"/>
    </location>
</feature>
<feature type="transmembrane region" description="Helical" evidence="6">
    <location>
        <begin position="266"/>
        <end position="287"/>
    </location>
</feature>
<evidence type="ECO:0000256" key="2">
    <source>
        <dbReference type="ARBA" id="ARBA00022448"/>
    </source>
</evidence>
<feature type="transmembrane region" description="Helical" evidence="6">
    <location>
        <begin position="147"/>
        <end position="174"/>
    </location>
</feature>
<gene>
    <name evidence="8" type="ORF">AN957_14725</name>
</gene>
<evidence type="ECO:0000256" key="5">
    <source>
        <dbReference type="ARBA" id="ARBA00023136"/>
    </source>
</evidence>
<keyword evidence="5 6" id="KW-0472">Membrane</keyword>
<sequence>MNTTNQATIEQEIKTAPNGRKSSAFWVMIIGIIFVATNLRSPLTSVGPLVGFIRDSMHISNTLAGMITTLPLLAFAFFSPIVPRLGRKFGMEPIVLASLIILTLGIILRSLSGVATLYIGTAVIGLAISVCNVLLPSLIKREFPTKIGLMTGVYSISMNLLGAIASGISVPIAIHLGFGWQGALGIWGFLSFVSILTWLPQMKRRNRNAANIHIKTDDSRVNVWTSAIAWQVSLFMGLQSMLFYVLIAWLPEILKVQGISSDRSGWLLTIMQLALLPFTFIVPVIAGRMSSQRSLVTITSGLLLAGTLGLLYGSSSLIVLWVILFGIGGGFAFSLAMMFFSLRTKNSHQAAELSGMAQSVGYLLAAIGPTLFGYIHDATSSWTIPLLILVGASVLLLICGLGAARDRFIGK</sequence>
<feature type="transmembrane region" description="Helical" evidence="6">
    <location>
        <begin position="221"/>
        <end position="246"/>
    </location>
</feature>
<dbReference type="PATRIC" id="fig|1637975.4.peg.2821"/>
<dbReference type="EMBL" id="LJIX01000006">
    <property type="protein sequence ID" value="KQL19699.1"/>
    <property type="molecule type" value="Genomic_DNA"/>
</dbReference>
<organism evidence="8 9">
    <name type="scientific">Cytobacillus solani</name>
    <dbReference type="NCBI Taxonomy" id="1637975"/>
    <lineage>
        <taxon>Bacteria</taxon>
        <taxon>Bacillati</taxon>
        <taxon>Bacillota</taxon>
        <taxon>Bacilli</taxon>
        <taxon>Bacillales</taxon>
        <taxon>Bacillaceae</taxon>
        <taxon>Cytobacillus</taxon>
    </lineage>
</organism>
<feature type="transmembrane region" description="Helical" evidence="6">
    <location>
        <begin position="117"/>
        <end position="135"/>
    </location>
</feature>
<reference evidence="8 9" key="1">
    <citation type="submission" date="2015-09" db="EMBL/GenBank/DDBJ databases">
        <title>Genome sequencing project for genomic taxonomy and phylogenomics of Bacillus-like bacteria.</title>
        <authorList>
            <person name="Liu B."/>
            <person name="Wang J."/>
            <person name="Zhu Y."/>
            <person name="Liu G."/>
            <person name="Chen Q."/>
            <person name="Chen Z."/>
            <person name="Lan J."/>
            <person name="Che J."/>
            <person name="Ge C."/>
            <person name="Shi H."/>
            <person name="Pan Z."/>
            <person name="Liu X."/>
        </authorList>
    </citation>
    <scope>NUCLEOTIDE SEQUENCE [LARGE SCALE GENOMIC DNA]</scope>
    <source>
        <strain evidence="8 9">FJAT-18043</strain>
    </source>
</reference>